<dbReference type="Pfam" id="PF12412">
    <property type="entry name" value="DUF3667"/>
    <property type="match status" value="1"/>
</dbReference>
<feature type="transmembrane region" description="Helical" evidence="1">
    <location>
        <begin position="98"/>
        <end position="115"/>
    </location>
</feature>
<reference evidence="2 3" key="1">
    <citation type="submission" date="2018-10" db="EMBL/GenBank/DDBJ databases">
        <title>Ulvibacterium marinum gen. nov., sp. nov., a novel marine bacterium of the family Flavobacteriaceae, isolated from a culture of the green alga Ulva prolifera.</title>
        <authorList>
            <person name="Zhang Z."/>
        </authorList>
    </citation>
    <scope>NUCLEOTIDE SEQUENCE [LARGE SCALE GENOMIC DNA]</scope>
    <source>
        <strain evidence="2 3">CCMM003</strain>
    </source>
</reference>
<keyword evidence="1" id="KW-0472">Membrane</keyword>
<keyword evidence="3" id="KW-1185">Reference proteome</keyword>
<comment type="caution">
    <text evidence="2">The sequence shown here is derived from an EMBL/GenBank/DDBJ whole genome shotgun (WGS) entry which is preliminary data.</text>
</comment>
<evidence type="ECO:0000313" key="2">
    <source>
        <dbReference type="EMBL" id="RKN78431.1"/>
    </source>
</evidence>
<organism evidence="2 3">
    <name type="scientific">Ulvibacterium marinum</name>
    <dbReference type="NCBI Taxonomy" id="2419782"/>
    <lineage>
        <taxon>Bacteria</taxon>
        <taxon>Pseudomonadati</taxon>
        <taxon>Bacteroidota</taxon>
        <taxon>Flavobacteriia</taxon>
        <taxon>Flavobacteriales</taxon>
        <taxon>Flavobacteriaceae</taxon>
        <taxon>Ulvibacterium</taxon>
    </lineage>
</organism>
<evidence type="ECO:0000313" key="3">
    <source>
        <dbReference type="Proteomes" id="UP000276603"/>
    </source>
</evidence>
<accession>A0A3B0C109</accession>
<sequence length="374" mass="42943">MKNKPAITSRGRYQLKYRGTECLNCGHPLDLSDKYCPNCSQANSTKKLTIKDYFDEFFSNMLSYDSKLLKTLSALLIRPGKITRDYVDGKRMSYTNPFRFLLSLAIIYFLIQNFSGNFSELDKYGVDKQASPIDFQGPFGIELDVGDENREEAIKVLDSIGISEQLDRVVDYRDSLIMENPQAHFASLDSLDFSDRFYTKAEFFNTLIRKDGVYTLKDAIGKYQIPESFENKMSFGAAAGFVRASRQPGSFISSLISKLPFAVFFFLPVFTLFIGLVYIRKKYTYTDHLVFSFHNTSLLFILLIISYLIDSILNVSGNWIFITVFSIYLLKAMRKFYQQGAFKTIVKYLFLNAIFFILAMFGVVFLLAGNIFTY</sequence>
<dbReference type="Proteomes" id="UP000276603">
    <property type="component" value="Unassembled WGS sequence"/>
</dbReference>
<keyword evidence="1" id="KW-1133">Transmembrane helix</keyword>
<feature type="transmembrane region" description="Helical" evidence="1">
    <location>
        <begin position="345"/>
        <end position="368"/>
    </location>
</feature>
<gene>
    <name evidence="2" type="ORF">D7Z94_19635</name>
</gene>
<name>A0A3B0C109_9FLAO</name>
<evidence type="ECO:0000256" key="1">
    <source>
        <dbReference type="SAM" id="Phobius"/>
    </source>
</evidence>
<dbReference type="EMBL" id="RBCJ01000004">
    <property type="protein sequence ID" value="RKN78431.1"/>
    <property type="molecule type" value="Genomic_DNA"/>
</dbReference>
<proteinExistence type="predicted"/>
<dbReference type="AlphaFoldDB" id="A0A3B0C109"/>
<feature type="transmembrane region" description="Helical" evidence="1">
    <location>
        <begin position="259"/>
        <end position="279"/>
    </location>
</feature>
<feature type="transmembrane region" description="Helical" evidence="1">
    <location>
        <begin position="315"/>
        <end position="333"/>
    </location>
</feature>
<dbReference type="InterPro" id="IPR022134">
    <property type="entry name" value="DUF3667"/>
</dbReference>
<protein>
    <submittedName>
        <fullName evidence="2">DUF3667 domain-containing protein</fullName>
    </submittedName>
</protein>
<dbReference type="OrthoDB" id="675873at2"/>
<feature type="transmembrane region" description="Helical" evidence="1">
    <location>
        <begin position="291"/>
        <end position="309"/>
    </location>
</feature>
<keyword evidence="1" id="KW-0812">Transmembrane</keyword>